<dbReference type="Gene3D" id="1.10.150.690">
    <property type="entry name" value="DUF2063"/>
    <property type="match status" value="1"/>
</dbReference>
<reference evidence="2 3" key="1">
    <citation type="submission" date="2018-05" db="EMBL/GenBank/DDBJ databases">
        <title>Genome sequencing of Flavobacterium sp. HYN0049.</title>
        <authorList>
            <person name="Yi H."/>
            <person name="Baek C."/>
        </authorList>
    </citation>
    <scope>NUCLEOTIDE SEQUENCE [LARGE SCALE GENOMIC DNA]</scope>
    <source>
        <strain evidence="2 3">HYN0049</strain>
    </source>
</reference>
<dbReference type="OrthoDB" id="343356at2"/>
<protein>
    <recommendedName>
        <fullName evidence="1">Putative DNA-binding domain-containing protein</fullName>
    </recommendedName>
</protein>
<evidence type="ECO:0000313" key="2">
    <source>
        <dbReference type="EMBL" id="AWI26080.1"/>
    </source>
</evidence>
<dbReference type="InterPro" id="IPR018640">
    <property type="entry name" value="DUF2063"/>
</dbReference>
<evidence type="ECO:0000313" key="3">
    <source>
        <dbReference type="Proteomes" id="UP000244937"/>
    </source>
</evidence>
<organism evidence="2 3">
    <name type="scientific">Flavobacterium pallidum</name>
    <dbReference type="NCBI Taxonomy" id="2172098"/>
    <lineage>
        <taxon>Bacteria</taxon>
        <taxon>Pseudomonadati</taxon>
        <taxon>Bacteroidota</taxon>
        <taxon>Flavobacteriia</taxon>
        <taxon>Flavobacteriales</taxon>
        <taxon>Flavobacteriaceae</taxon>
        <taxon>Flavobacterium</taxon>
    </lineage>
</organism>
<dbReference type="InterPro" id="IPR044922">
    <property type="entry name" value="DUF2063_N_sf"/>
</dbReference>
<dbReference type="Pfam" id="PF09836">
    <property type="entry name" value="DUF2063"/>
    <property type="match status" value="1"/>
</dbReference>
<dbReference type="KEGG" id="fpal:HYN49_09315"/>
<sequence length="271" mass="31170">MPKEKNDLPIKEIQHWMQSMLVNSVPVSTLGMTAEDVVCDSERLSASQHLSIYRHSYIARLRSCMQSQFKALSFALGEELFQAFADEYLDSNPSHSYTLNNLGEKFSEFLSRTRPDTEGEQESWPDFMIELAAFEFALSVIFDMKNNADENTANENTPDEWLSASPTLYLFEHQFPICSFYLDFNADRSPDLPFPQNTFCAVSRQNYRLGLFNIGFDQYSFLSSIKSGLSISEAKQKLLAEFNIENEKLENVWPIWRKNFIASGFIAINQH</sequence>
<name>A0A2S1SI51_9FLAO</name>
<gene>
    <name evidence="2" type="ORF">HYN49_09315</name>
</gene>
<proteinExistence type="predicted"/>
<dbReference type="RefSeq" id="WP_108903858.1">
    <property type="nucleotide sequence ID" value="NZ_CP029187.1"/>
</dbReference>
<feature type="domain" description="Putative DNA-binding" evidence="1">
    <location>
        <begin position="13"/>
        <end position="110"/>
    </location>
</feature>
<evidence type="ECO:0000259" key="1">
    <source>
        <dbReference type="Pfam" id="PF09836"/>
    </source>
</evidence>
<dbReference type="AlphaFoldDB" id="A0A2S1SI51"/>
<accession>A0A2S1SI51</accession>
<keyword evidence="3" id="KW-1185">Reference proteome</keyword>
<dbReference type="EMBL" id="CP029187">
    <property type="protein sequence ID" value="AWI26080.1"/>
    <property type="molecule type" value="Genomic_DNA"/>
</dbReference>
<dbReference type="Proteomes" id="UP000244937">
    <property type="component" value="Chromosome"/>
</dbReference>